<evidence type="ECO:0000313" key="1">
    <source>
        <dbReference type="EMBL" id="NYF40721.1"/>
    </source>
</evidence>
<sequence>MLMLRLAHALRMMRARTLTSHLPATSLEYLYVHFGREILARAAMDRALSDAIAREVAVIDETLRREGARPGPVELRSFLMGYGQGVIDSAVIRPDLVAQDTSCDSPYPSSVVRLGALSQKAFADGLLRLRPGI</sequence>
<dbReference type="RefSeq" id="WP_179820807.1">
    <property type="nucleotide sequence ID" value="NZ_JACCCO010000001.1"/>
</dbReference>
<gene>
    <name evidence="1" type="ORF">HDA43_002880</name>
</gene>
<reference evidence="1 2" key="1">
    <citation type="submission" date="2020-07" db="EMBL/GenBank/DDBJ databases">
        <title>Sequencing the genomes of 1000 actinobacteria strains.</title>
        <authorList>
            <person name="Klenk H.-P."/>
        </authorList>
    </citation>
    <scope>NUCLEOTIDE SEQUENCE [LARGE SCALE GENOMIC DNA]</scope>
    <source>
        <strain evidence="1 2">DSM 45763</strain>
    </source>
</reference>
<organism evidence="1 2">
    <name type="scientific">Streptosporangium sandarakinum</name>
    <dbReference type="NCBI Taxonomy" id="1260955"/>
    <lineage>
        <taxon>Bacteria</taxon>
        <taxon>Bacillati</taxon>
        <taxon>Actinomycetota</taxon>
        <taxon>Actinomycetes</taxon>
        <taxon>Streptosporangiales</taxon>
        <taxon>Streptosporangiaceae</taxon>
        <taxon>Streptosporangium</taxon>
    </lineage>
</organism>
<protein>
    <submittedName>
        <fullName evidence="1">Uncharacterized protein</fullName>
    </submittedName>
</protein>
<dbReference type="AlphaFoldDB" id="A0A852V3A1"/>
<proteinExistence type="predicted"/>
<dbReference type="EMBL" id="JACCCO010000001">
    <property type="protein sequence ID" value="NYF40721.1"/>
    <property type="molecule type" value="Genomic_DNA"/>
</dbReference>
<keyword evidence="2" id="KW-1185">Reference proteome</keyword>
<name>A0A852V3A1_9ACTN</name>
<evidence type="ECO:0000313" key="2">
    <source>
        <dbReference type="Proteomes" id="UP000576393"/>
    </source>
</evidence>
<accession>A0A852V3A1</accession>
<comment type="caution">
    <text evidence="1">The sequence shown here is derived from an EMBL/GenBank/DDBJ whole genome shotgun (WGS) entry which is preliminary data.</text>
</comment>
<dbReference type="Proteomes" id="UP000576393">
    <property type="component" value="Unassembled WGS sequence"/>
</dbReference>